<dbReference type="AlphaFoldDB" id="A0A345BZV5"/>
<reference evidence="2 3" key="1">
    <citation type="journal article" date="2018" name="J. Microbiol.">
        <title>Salicibibacter kimchii gen. nov., sp. nov., a moderately halophilic and alkalitolerant bacterium in the family Bacillaceae, isolated from kimchi.</title>
        <authorList>
            <person name="Jang J.Y."/>
            <person name="Oh Y.J."/>
            <person name="Lim S.K."/>
            <person name="Park H.K."/>
            <person name="Lee C."/>
            <person name="Kim J.Y."/>
            <person name="Lee M.A."/>
            <person name="Choi H.J."/>
        </authorList>
    </citation>
    <scope>NUCLEOTIDE SEQUENCE [LARGE SCALE GENOMIC DNA]</scope>
    <source>
        <strain evidence="2 3">NKC1-1</strain>
    </source>
</reference>
<dbReference type="KEGG" id="rue:DT065_10930"/>
<evidence type="ECO:0000313" key="2">
    <source>
        <dbReference type="EMBL" id="AXF56486.1"/>
    </source>
</evidence>
<evidence type="ECO:0000259" key="1">
    <source>
        <dbReference type="PROSITE" id="PS50965"/>
    </source>
</evidence>
<keyword evidence="3" id="KW-1185">Reference proteome</keyword>
<name>A0A345BZV5_9BACI</name>
<feature type="domain" description="NERD" evidence="1">
    <location>
        <begin position="41"/>
        <end position="158"/>
    </location>
</feature>
<dbReference type="Proteomes" id="UP000252100">
    <property type="component" value="Chromosome"/>
</dbReference>
<proteinExistence type="predicted"/>
<organism evidence="2 3">
    <name type="scientific">Salicibibacter kimchii</name>
    <dbReference type="NCBI Taxonomy" id="2099786"/>
    <lineage>
        <taxon>Bacteria</taxon>
        <taxon>Bacillati</taxon>
        <taxon>Bacillota</taxon>
        <taxon>Bacilli</taxon>
        <taxon>Bacillales</taxon>
        <taxon>Bacillaceae</taxon>
        <taxon>Salicibibacter</taxon>
    </lineage>
</organism>
<evidence type="ECO:0000313" key="3">
    <source>
        <dbReference type="Proteomes" id="UP000252100"/>
    </source>
</evidence>
<sequence length="205" mass="24003">MNANPRIFPMKIRKLDALQGRVHPSHKTLPAIEAEVGIARAGWQGEISMDYYYRQLDLPLRYFFLHQLRLQQNTDFFQMNTLLLTQYFLLLLEIKNYAGHLLFDHAHQQIIRTRDEKQDVFPDPALQVQQQAASLRSWLQERYTSVPPIYHYVVMTHPRALISTTAYHPLHQYIIRPDALCGIVQDLLKKESSLHLTPYKVAPTL</sequence>
<dbReference type="RefSeq" id="WP_114373312.1">
    <property type="nucleotide sequence ID" value="NZ_CP031092.1"/>
</dbReference>
<dbReference type="InterPro" id="IPR011528">
    <property type="entry name" value="NERD"/>
</dbReference>
<dbReference type="PROSITE" id="PS50965">
    <property type="entry name" value="NERD"/>
    <property type="match status" value="1"/>
</dbReference>
<protein>
    <submittedName>
        <fullName evidence="2">NERD domain-containing protein</fullName>
    </submittedName>
</protein>
<accession>A0A345BZV5</accession>
<dbReference type="EMBL" id="CP031092">
    <property type="protein sequence ID" value="AXF56486.1"/>
    <property type="molecule type" value="Genomic_DNA"/>
</dbReference>
<dbReference type="Pfam" id="PF08378">
    <property type="entry name" value="NERD"/>
    <property type="match status" value="1"/>
</dbReference>
<gene>
    <name evidence="2" type="ORF">DT065_10930</name>
</gene>
<dbReference type="OrthoDB" id="569879at2"/>